<dbReference type="GeneID" id="92357690"/>
<accession>A0A836FPC9</accession>
<dbReference type="RefSeq" id="XP_067059447.1">
    <property type="nucleotide sequence ID" value="XM_067203756.1"/>
</dbReference>
<name>A0A836FPC9_9TRYP</name>
<keyword evidence="3" id="KW-1185">Reference proteome</keyword>
<evidence type="ECO:0000313" key="3">
    <source>
        <dbReference type="Proteomes" id="UP000674143"/>
    </source>
</evidence>
<dbReference type="EMBL" id="JAFHLR010000035">
    <property type="protein sequence ID" value="KAG5466557.1"/>
    <property type="molecule type" value="Genomic_DNA"/>
</dbReference>
<reference evidence="3" key="2">
    <citation type="journal article" date="2021" name="Sci. Data">
        <title>Chromosome-scale genome sequencing, assembly and annotation of six genomes from subfamily Leishmaniinae.</title>
        <authorList>
            <person name="Almutairi H."/>
            <person name="Urbaniak M.D."/>
            <person name="Bates M.D."/>
            <person name="Jariyapan N."/>
            <person name="Kwakye-Nuako G."/>
            <person name="Thomaz Soccol V."/>
            <person name="Al-Salem W.S."/>
            <person name="Dillon R.J."/>
            <person name="Bates P.A."/>
            <person name="Gatherer D."/>
        </authorList>
    </citation>
    <scope>NUCLEOTIDE SEQUENCE [LARGE SCALE GENOMIC DNA]</scope>
</reference>
<proteinExistence type="predicted"/>
<protein>
    <submittedName>
        <fullName evidence="2">Uncharacterized protein</fullName>
    </submittedName>
</protein>
<evidence type="ECO:0000313" key="2">
    <source>
        <dbReference type="EMBL" id="KAG5466557.1"/>
    </source>
</evidence>
<gene>
    <name evidence="2" type="ORF">LSCM4_01709</name>
</gene>
<reference evidence="3" key="1">
    <citation type="journal article" date="2021" name="Microbiol. Resour. Announc.">
        <title>LGAAP: Leishmaniinae Genome Assembly and Annotation Pipeline.</title>
        <authorList>
            <person name="Almutairi H."/>
            <person name="Urbaniak M.D."/>
            <person name="Bates M.D."/>
            <person name="Jariyapan N."/>
            <person name="Kwakye-Nuako G."/>
            <person name="Thomaz-Soccol V."/>
            <person name="Al-Salem W.S."/>
            <person name="Dillon R.J."/>
            <person name="Bates P.A."/>
            <person name="Gatherer D."/>
        </authorList>
    </citation>
    <scope>NUCLEOTIDE SEQUENCE [LARGE SCALE GENOMIC DNA]</scope>
</reference>
<dbReference type="AlphaFoldDB" id="A0A836FPC9"/>
<feature type="coiled-coil region" evidence="1">
    <location>
        <begin position="122"/>
        <end position="149"/>
    </location>
</feature>
<comment type="caution">
    <text evidence="2">The sequence shown here is derived from an EMBL/GenBank/DDBJ whole genome shotgun (WGS) entry which is preliminary data.</text>
</comment>
<sequence length="185" mass="20786">MSFFERPHRLMSASSVVMGLKPETLREIDDYAVWMDKVRAELVAVYGEQAMGSDVSHITYATSDNPTRFSSCITRDVFERLRDYKALLGKIDSINRQVTEKTRLEEIMEAAIGQDTHDGKSLRQQQRDLLKLKASIAQLTRQEAELKYQLACVSPQLKNVFKADAVCISFALKQPSPSAAAVSAR</sequence>
<evidence type="ECO:0000256" key="1">
    <source>
        <dbReference type="SAM" id="Coils"/>
    </source>
</evidence>
<organism evidence="2 3">
    <name type="scientific">Leishmania orientalis</name>
    <dbReference type="NCBI Taxonomy" id="2249476"/>
    <lineage>
        <taxon>Eukaryota</taxon>
        <taxon>Discoba</taxon>
        <taxon>Euglenozoa</taxon>
        <taxon>Kinetoplastea</taxon>
        <taxon>Metakinetoplastina</taxon>
        <taxon>Trypanosomatida</taxon>
        <taxon>Trypanosomatidae</taxon>
        <taxon>Leishmaniinae</taxon>
        <taxon>Leishmania</taxon>
    </lineage>
</organism>
<dbReference type="Proteomes" id="UP000674143">
    <property type="component" value="Unassembled WGS sequence"/>
</dbReference>
<dbReference type="KEGG" id="loi:92357690"/>
<dbReference type="SMR" id="A0A836FPC9"/>
<keyword evidence="1" id="KW-0175">Coiled coil</keyword>